<keyword evidence="5" id="KW-1185">Reference proteome</keyword>
<comment type="caution">
    <text evidence="4">The sequence shown here is derived from an EMBL/GenBank/DDBJ whole genome shotgun (WGS) entry which is preliminary data.</text>
</comment>
<feature type="compositionally biased region" description="Basic and acidic residues" evidence="2">
    <location>
        <begin position="71"/>
        <end position="83"/>
    </location>
</feature>
<evidence type="ECO:0000259" key="3">
    <source>
        <dbReference type="PROSITE" id="PS51471"/>
    </source>
</evidence>
<gene>
    <name evidence="4" type="ORF">GOP47_0000860</name>
</gene>
<name>A0A9D4VDS4_ADICA</name>
<dbReference type="PROSITE" id="PS51471">
    <property type="entry name" value="FE2OG_OXY"/>
    <property type="match status" value="1"/>
</dbReference>
<evidence type="ECO:0000256" key="1">
    <source>
        <dbReference type="ARBA" id="ARBA00007879"/>
    </source>
</evidence>
<protein>
    <recommendedName>
        <fullName evidence="3">Fe2OG dioxygenase domain-containing protein</fullName>
    </recommendedName>
</protein>
<comment type="similarity">
    <text evidence="1">Belongs to the alkB family.</text>
</comment>
<dbReference type="OrthoDB" id="271595at2759"/>
<accession>A0A9D4VDS4</accession>
<dbReference type="GO" id="GO:0006402">
    <property type="term" value="P:mRNA catabolic process"/>
    <property type="evidence" value="ECO:0007669"/>
    <property type="project" value="InterPro"/>
</dbReference>
<reference evidence="4" key="1">
    <citation type="submission" date="2021-01" db="EMBL/GenBank/DDBJ databases">
        <title>Adiantum capillus-veneris genome.</title>
        <authorList>
            <person name="Fang Y."/>
            <person name="Liao Q."/>
        </authorList>
    </citation>
    <scope>NUCLEOTIDE SEQUENCE</scope>
    <source>
        <strain evidence="4">H3</strain>
        <tissue evidence="4">Leaf</tissue>
    </source>
</reference>
<dbReference type="Gene3D" id="2.60.120.590">
    <property type="entry name" value="Alpha-ketoglutarate-dependent dioxygenase AlkB-like"/>
    <property type="match status" value="1"/>
</dbReference>
<dbReference type="GO" id="GO:0003729">
    <property type="term" value="F:mRNA binding"/>
    <property type="evidence" value="ECO:0007669"/>
    <property type="project" value="InterPro"/>
</dbReference>
<dbReference type="InterPro" id="IPR027450">
    <property type="entry name" value="AlkB-like"/>
</dbReference>
<organism evidence="4 5">
    <name type="scientific">Adiantum capillus-veneris</name>
    <name type="common">Maidenhair fern</name>
    <dbReference type="NCBI Taxonomy" id="13818"/>
    <lineage>
        <taxon>Eukaryota</taxon>
        <taxon>Viridiplantae</taxon>
        <taxon>Streptophyta</taxon>
        <taxon>Embryophyta</taxon>
        <taxon>Tracheophyta</taxon>
        <taxon>Polypodiopsida</taxon>
        <taxon>Polypodiidae</taxon>
        <taxon>Polypodiales</taxon>
        <taxon>Pteridineae</taxon>
        <taxon>Pteridaceae</taxon>
        <taxon>Vittarioideae</taxon>
        <taxon>Adiantum</taxon>
    </lineage>
</organism>
<evidence type="ECO:0000256" key="2">
    <source>
        <dbReference type="SAM" id="MobiDB-lite"/>
    </source>
</evidence>
<evidence type="ECO:0000313" key="5">
    <source>
        <dbReference type="Proteomes" id="UP000886520"/>
    </source>
</evidence>
<dbReference type="GO" id="GO:0032451">
    <property type="term" value="F:demethylase activity"/>
    <property type="evidence" value="ECO:0007669"/>
    <property type="project" value="InterPro"/>
</dbReference>
<feature type="compositionally biased region" description="Basic and acidic residues" evidence="2">
    <location>
        <begin position="42"/>
        <end position="59"/>
    </location>
</feature>
<dbReference type="SUPFAM" id="SSF51197">
    <property type="entry name" value="Clavaminate synthase-like"/>
    <property type="match status" value="1"/>
</dbReference>
<dbReference type="InterPro" id="IPR037151">
    <property type="entry name" value="AlkB-like_sf"/>
</dbReference>
<proteinExistence type="inferred from homology"/>
<dbReference type="InterPro" id="IPR005123">
    <property type="entry name" value="Oxoglu/Fe-dep_dioxygenase_dom"/>
</dbReference>
<dbReference type="Pfam" id="PF13532">
    <property type="entry name" value="2OG-FeII_Oxy_2"/>
    <property type="match status" value="1"/>
</dbReference>
<feature type="region of interest" description="Disordered" evidence="2">
    <location>
        <begin position="42"/>
        <end position="108"/>
    </location>
</feature>
<dbReference type="AlphaFoldDB" id="A0A9D4VDS4"/>
<evidence type="ECO:0000313" key="4">
    <source>
        <dbReference type="EMBL" id="KAI5084691.1"/>
    </source>
</evidence>
<dbReference type="PANTHER" id="PTHR31447:SF23">
    <property type="entry name" value="2-OXOGLUTARATE AND FE(II)-DEPENDENT OXYGENASE SUPERFAMILY PROTEIN"/>
    <property type="match status" value="1"/>
</dbReference>
<sequence length="558" mass="62490">MAEFRARGNNHYGRRVYANNNEAEMATLEWEGRPRVWKAHALNEDETRNGTDPESRPESKLQQNVVAVSKESSKQYDAQETRSKQAVYEGPQNQQTVPEGLQNKEEDVEDDLRRAAVLVLDRASSFLFTDLCESCSASIKHRLISIASGISAAEWSLNDASQLHHGGGKSLNDEAVEERDRKVEVMARQGRKNQRIGVVTADANGSTASNIIKSALRSIRDAPAYRTRSMPRQAGLLRRPDQVSSESANISLDQQRILEVGRKKDFCFLDRVNGQNVNILEGLELHTNVLNIEEQKELVDYVYELQELGRNQKLRRRTYSEPRKWMRGKGRVTIQFGCCYNYAVDKDGNPPGIIRQEEVDEIPPKFCTIIKRMVEWQVLPPSCIPDSCIVNIYDVGDCIPPHIDHHDFVRPFCTLSLLSECNITFGTNLKIAGPGEFIGSFTLPLPIGSVLILNGNGADVAKHAVPAVPRRRISITFRKMDPTKVPVSFRPDRELLSSRPLLPSTGYPKLSPLNASSNSVDDSHVQNLDSDGYKFSLESDFPALGRKAPNGRLTNSRV</sequence>
<dbReference type="InterPro" id="IPR044842">
    <property type="entry name" value="ALKBH9B/ALKBH10B-like"/>
</dbReference>
<dbReference type="Proteomes" id="UP000886520">
    <property type="component" value="Chromosome 1"/>
</dbReference>
<feature type="domain" description="Fe2OG dioxygenase" evidence="3">
    <location>
        <begin position="384"/>
        <end position="481"/>
    </location>
</feature>
<dbReference type="EMBL" id="JABFUD020000001">
    <property type="protein sequence ID" value="KAI5084691.1"/>
    <property type="molecule type" value="Genomic_DNA"/>
</dbReference>
<dbReference type="PANTHER" id="PTHR31447">
    <property type="entry name" value="HYDROXYPROLINE-RICH GLYCOPROTEIN FAMILY PROTEIN-RELATED"/>
    <property type="match status" value="1"/>
</dbReference>